<organism evidence="2 3">
    <name type="scientific">Paraburkholderia xenovorans (strain LB400)</name>
    <dbReference type="NCBI Taxonomy" id="266265"/>
    <lineage>
        <taxon>Bacteria</taxon>
        <taxon>Pseudomonadati</taxon>
        <taxon>Pseudomonadota</taxon>
        <taxon>Betaproteobacteria</taxon>
        <taxon>Burkholderiales</taxon>
        <taxon>Burkholderiaceae</taxon>
        <taxon>Paraburkholderia</taxon>
    </lineage>
</organism>
<dbReference type="EMBL" id="CP000270">
    <property type="protein sequence ID" value="ABE28572.1"/>
    <property type="molecule type" value="Genomic_DNA"/>
</dbReference>
<keyword evidence="3" id="KW-1185">Reference proteome</keyword>
<evidence type="ECO:0000313" key="3">
    <source>
        <dbReference type="Proteomes" id="UP000001817"/>
    </source>
</evidence>
<dbReference type="AlphaFoldDB" id="Q147B7"/>
<dbReference type="Proteomes" id="UP000001817">
    <property type="component" value="Chromosome 1"/>
</dbReference>
<gene>
    <name evidence="2" type="ORF">Bxe_A4428</name>
</gene>
<name>Q147B7_PARXL</name>
<feature type="domain" description="DUF2169" evidence="1">
    <location>
        <begin position="25"/>
        <end position="116"/>
    </location>
</feature>
<reference evidence="2 3" key="1">
    <citation type="journal article" date="2006" name="Proc. Natl. Acad. Sci. U.S.A.">
        <title>Burkholderia xenovorans LB400 harbors a multi-replicon, 9.73-Mbp genome shaped for versatility.</title>
        <authorList>
            <person name="Chain P.S."/>
            <person name="Denef V.J."/>
            <person name="Konstantinidis K.T."/>
            <person name="Vergez L.M."/>
            <person name="Agullo L."/>
            <person name="Reyes V.L."/>
            <person name="Hauser L."/>
            <person name="Cordova M."/>
            <person name="Gomez L."/>
            <person name="Gonzalez M."/>
            <person name="Land M."/>
            <person name="Lao V."/>
            <person name="Larimer F."/>
            <person name="LiPuma J.J."/>
            <person name="Mahenthiralingam E."/>
            <person name="Malfatti S.A."/>
            <person name="Marx C.J."/>
            <person name="Parnell J.J."/>
            <person name="Ramette A."/>
            <person name="Richardson P."/>
            <person name="Seeger M."/>
            <person name="Smith D."/>
            <person name="Spilker T."/>
            <person name="Sul W.J."/>
            <person name="Tsoi T.V."/>
            <person name="Ulrich L.E."/>
            <person name="Zhulin I.B."/>
            <person name="Tiedje J.M."/>
        </authorList>
    </citation>
    <scope>NUCLEOTIDE SEQUENCE [LARGE SCALE GENOMIC DNA]</scope>
    <source>
        <strain evidence="2 3">LB400</strain>
    </source>
</reference>
<evidence type="ECO:0000313" key="2">
    <source>
        <dbReference type="EMBL" id="ABE28572.1"/>
    </source>
</evidence>
<dbReference type="eggNOG" id="COG5351">
    <property type="taxonomic scope" value="Bacteria"/>
</dbReference>
<dbReference type="InterPro" id="IPR018683">
    <property type="entry name" value="DUF2169"/>
</dbReference>
<dbReference type="RefSeq" id="WP_011486430.1">
    <property type="nucleotide sequence ID" value="NC_007951.1"/>
</dbReference>
<dbReference type="KEGG" id="bxb:DR64_2103"/>
<protein>
    <recommendedName>
        <fullName evidence="1">DUF2169 domain-containing protein</fullName>
    </recommendedName>
</protein>
<sequence length="445" mass="49963">MQFLNLTPFDTLCFGGVDLEDEQFRVVVMKVGYELLPTDVPGRFVAQTVKEPVPLCMRDEYYGAVNESSVREESDLAHYKPRCDVIIRGSTHAPDGVAATHWNARIKVSSPQSSLQTVSQVAGLSAKLDLKPALDARYAERWAIPVALPEHSFDPGTSRQVLLDKTLQVSGPREFQRHFAGWSVSTPQAATHVPLRWEHAFGGGSVVRNPRHGQDPDEVEFLLNEVCFSNPLGCGWIEDRYADTLRKAGLKQPERLPAPQIEVPDGPTRRPVTILHPDQFDTTNPAEFIRIAQGYGELPAGFGIVGRSWAPRLQLAGTYDEKWKDERWPLLPDDFDFGYWNCAPRDQQIEALPADARLELWNLVDSALTPDGYLRVELPGDWPLVYIHRNDGICLPMPMTTDTLLIDTDAMTLTLTHRFPFIEESFIERVEAHIHRPLGTPLATV</sequence>
<dbReference type="STRING" id="266265.Bxe_A4428"/>
<feature type="domain" description="DUF2169" evidence="1">
    <location>
        <begin position="163"/>
        <end position="418"/>
    </location>
</feature>
<dbReference type="OrthoDB" id="237820at2"/>
<evidence type="ECO:0000259" key="1">
    <source>
        <dbReference type="Pfam" id="PF09937"/>
    </source>
</evidence>
<dbReference type="KEGG" id="bxe:Bxe_A4428"/>
<accession>Q147B7</accession>
<proteinExistence type="predicted"/>
<dbReference type="Pfam" id="PF09937">
    <property type="entry name" value="DUF2169"/>
    <property type="match status" value="2"/>
</dbReference>
<dbReference type="PATRIC" id="fig|266265.5.peg.37"/>